<keyword evidence="1" id="KW-0812">Transmembrane</keyword>
<feature type="transmembrane region" description="Helical" evidence="1">
    <location>
        <begin position="162"/>
        <end position="180"/>
    </location>
</feature>
<dbReference type="RefSeq" id="WP_047812173.1">
    <property type="nucleotide sequence ID" value="NZ_LDZY01000036.1"/>
</dbReference>
<feature type="transmembrane region" description="Helical" evidence="1">
    <location>
        <begin position="116"/>
        <end position="142"/>
    </location>
</feature>
<organism evidence="2 3">
    <name type="scientific">Desulfosporosinus acididurans</name>
    <dbReference type="NCBI Taxonomy" id="476652"/>
    <lineage>
        <taxon>Bacteria</taxon>
        <taxon>Bacillati</taxon>
        <taxon>Bacillota</taxon>
        <taxon>Clostridia</taxon>
        <taxon>Eubacteriales</taxon>
        <taxon>Desulfitobacteriaceae</taxon>
        <taxon>Desulfosporosinus</taxon>
    </lineage>
</organism>
<feature type="transmembrane region" description="Helical" evidence="1">
    <location>
        <begin position="59"/>
        <end position="77"/>
    </location>
</feature>
<feature type="transmembrane region" description="Helical" evidence="1">
    <location>
        <begin position="192"/>
        <end position="208"/>
    </location>
</feature>
<evidence type="ECO:0000313" key="3">
    <source>
        <dbReference type="Proteomes" id="UP000036356"/>
    </source>
</evidence>
<feature type="transmembrane region" description="Helical" evidence="1">
    <location>
        <begin position="262"/>
        <end position="280"/>
    </location>
</feature>
<keyword evidence="3" id="KW-1185">Reference proteome</keyword>
<name>A0A0J1FJP8_9FIRM</name>
<dbReference type="PATRIC" id="fig|476652.3.peg.4712"/>
<sequence length="303" mass="34015">MKSISMRRYSYQWITRQALQIPIDKTRLLLFFLCINYLIVFVDVLIAHAENRFFPSYEWIPIIFSPLAALSTIYLLLKPKSGFPKYLNILIHSMGALIGIMGFGFHLQAVSAGDNVTYAGLISGNPVFAPLAFVALGIIGIITSLDDHPAHRKYNLTQKTRWLLLATSFWFLATALVAYFDHARTGFENLYTWFPFYVGIFAALVLFFQSYSYYERRLSVLLGVTMVISFIVGLMGFSFHLTSDLAGRGVIQWSRVFYQAPGLAPLLFCDLGLWGILVFLDPIEESSASSIDTPTAKADGILG</sequence>
<reference evidence="2 3" key="1">
    <citation type="submission" date="2015-06" db="EMBL/GenBank/DDBJ databases">
        <title>Draft genome of the moderately acidophilic sulfate reducer Candidatus Desulfosporosinus acididurans strain M1.</title>
        <authorList>
            <person name="Poehlein A."/>
            <person name="Petzsch P."/>
            <person name="Johnson B.D."/>
            <person name="Schloemann M."/>
            <person name="Daniel R."/>
            <person name="Muehling M."/>
        </authorList>
    </citation>
    <scope>NUCLEOTIDE SEQUENCE [LARGE SCALE GENOMIC DNA]</scope>
    <source>
        <strain evidence="2 3">M1</strain>
    </source>
</reference>
<dbReference type="EMBL" id="LDZY01000036">
    <property type="protein sequence ID" value="KLU63660.1"/>
    <property type="molecule type" value="Genomic_DNA"/>
</dbReference>
<evidence type="ECO:0000256" key="1">
    <source>
        <dbReference type="SAM" id="Phobius"/>
    </source>
</evidence>
<proteinExistence type="predicted"/>
<evidence type="ECO:0000313" key="2">
    <source>
        <dbReference type="EMBL" id="KLU63660.1"/>
    </source>
</evidence>
<feature type="transmembrane region" description="Helical" evidence="1">
    <location>
        <begin position="220"/>
        <end position="242"/>
    </location>
</feature>
<gene>
    <name evidence="2" type="ORF">DEAC_c44220</name>
</gene>
<dbReference type="Proteomes" id="UP000036356">
    <property type="component" value="Unassembled WGS sequence"/>
</dbReference>
<protein>
    <submittedName>
        <fullName evidence="2">Uncharacterized protein</fullName>
    </submittedName>
</protein>
<keyword evidence="1" id="KW-0472">Membrane</keyword>
<feature type="transmembrane region" description="Helical" evidence="1">
    <location>
        <begin position="89"/>
        <end position="110"/>
    </location>
</feature>
<comment type="caution">
    <text evidence="2">The sequence shown here is derived from an EMBL/GenBank/DDBJ whole genome shotgun (WGS) entry which is preliminary data.</text>
</comment>
<dbReference type="AlphaFoldDB" id="A0A0J1FJP8"/>
<accession>A0A0J1FJP8</accession>
<keyword evidence="1" id="KW-1133">Transmembrane helix</keyword>
<feature type="transmembrane region" description="Helical" evidence="1">
    <location>
        <begin position="28"/>
        <end position="47"/>
    </location>
</feature>